<accession>A0ABU9N004</accession>
<evidence type="ECO:0000313" key="2">
    <source>
        <dbReference type="EMBL" id="MEM0516431.1"/>
    </source>
</evidence>
<evidence type="ECO:0000256" key="1">
    <source>
        <dbReference type="SAM" id="Phobius"/>
    </source>
</evidence>
<protein>
    <submittedName>
        <fullName evidence="2">YcxB family protein</fullName>
    </submittedName>
</protein>
<comment type="caution">
    <text evidence="2">The sequence shown here is derived from an EMBL/GenBank/DDBJ whole genome shotgun (WGS) entry which is preliminary data.</text>
</comment>
<organism evidence="2 3">
    <name type="scientific">Pseudoalteromonas qingdaonensis</name>
    <dbReference type="NCBI Taxonomy" id="3131913"/>
    <lineage>
        <taxon>Bacteria</taxon>
        <taxon>Pseudomonadati</taxon>
        <taxon>Pseudomonadota</taxon>
        <taxon>Gammaproteobacteria</taxon>
        <taxon>Alteromonadales</taxon>
        <taxon>Pseudoalteromonadaceae</taxon>
        <taxon>Pseudoalteromonas</taxon>
    </lineage>
</organism>
<keyword evidence="1" id="KW-0472">Membrane</keyword>
<keyword evidence="3" id="KW-1185">Reference proteome</keyword>
<name>A0ABU9N004_9GAMM</name>
<gene>
    <name evidence="2" type="ORF">WCN91_13575</name>
</gene>
<reference evidence="2 3" key="1">
    <citation type="submission" date="2024-03" db="EMBL/GenBank/DDBJ databases">
        <title>Pseudoalteromonas qingdaonensis sp. nov., isolated from the intestines of marine benthic organisms.</title>
        <authorList>
            <person name="Lin X."/>
            <person name="Fang S."/>
            <person name="Hu X."/>
        </authorList>
    </citation>
    <scope>NUCLEOTIDE SEQUENCE [LARGE SCALE GENOMIC DNA]</scope>
    <source>
        <strain evidence="2 3">YIC-827</strain>
    </source>
</reference>
<dbReference type="EMBL" id="JBCGCU010000018">
    <property type="protein sequence ID" value="MEM0516431.1"/>
    <property type="molecule type" value="Genomic_DNA"/>
</dbReference>
<keyword evidence="1" id="KW-0812">Transmembrane</keyword>
<proteinExistence type="predicted"/>
<dbReference type="RefSeq" id="WP_342679919.1">
    <property type="nucleotide sequence ID" value="NZ_JBCGCU010000018.1"/>
</dbReference>
<keyword evidence="1" id="KW-1133">Transmembrane helix</keyword>
<feature type="transmembrane region" description="Helical" evidence="1">
    <location>
        <begin position="53"/>
        <end position="71"/>
    </location>
</feature>
<sequence length="155" mass="17816">MNYSTTYILDKDYFLESYEQSLPLSNRKQPKYALILLLVALALFSILKLQNNYVGYFLFALALLEMVAYRYQKAWWVARQRISRAAGHEVELKIDEQGISTAANGKTRALAWTNISKTVSTDKGVVLVTNKGYRHYLSNAILNDQVREFILAQKK</sequence>
<dbReference type="Proteomes" id="UP001447008">
    <property type="component" value="Unassembled WGS sequence"/>
</dbReference>
<evidence type="ECO:0000313" key="3">
    <source>
        <dbReference type="Proteomes" id="UP001447008"/>
    </source>
</evidence>
<feature type="transmembrane region" description="Helical" evidence="1">
    <location>
        <begin position="32"/>
        <end position="47"/>
    </location>
</feature>